<organism evidence="4">
    <name type="scientific">Soboliphyme baturini</name>
    <dbReference type="NCBI Taxonomy" id="241478"/>
    <lineage>
        <taxon>Eukaryota</taxon>
        <taxon>Metazoa</taxon>
        <taxon>Ecdysozoa</taxon>
        <taxon>Nematoda</taxon>
        <taxon>Enoplea</taxon>
        <taxon>Dorylaimia</taxon>
        <taxon>Dioctophymatida</taxon>
        <taxon>Dioctophymatoidea</taxon>
        <taxon>Soboliphymatidae</taxon>
        <taxon>Soboliphyme</taxon>
    </lineage>
</organism>
<evidence type="ECO:0000256" key="1">
    <source>
        <dbReference type="SAM" id="SignalP"/>
    </source>
</evidence>
<feature type="chain" id="PRO_5043140195" evidence="1">
    <location>
        <begin position="21"/>
        <end position="586"/>
    </location>
</feature>
<keyword evidence="1" id="KW-0732">Signal</keyword>
<dbReference type="Pfam" id="PF14884">
    <property type="entry name" value="EFF-AFF"/>
    <property type="match status" value="1"/>
</dbReference>
<sequence>MTSRSDILLLVCSILAYSIGKPTLSTFPHCTRISTVVGNVRRKEVDTTEIEVMTSVSLNLGLDETACFEINVGHRNSSKATGAEVEDSSIWLYAVRYASLEQIHPIKEQYVFSVPLLKSKCVCDCPGGDTHCTPGSHLRNCSLKPFCVSTFHPHQHSAGCQHDGEATVCCEVIISPYQQRRYAAIYLGQSVSVASFTLTKFVRQDNMWISVKDQLIKMIVNQKQIAEYPEERMSFVVNGITPQWQLQEGMYFYEYNATAVTLRTGIPINRQYEWNLNKLGWFRKRDNQWYIRKGRMKIQAAHFVQTKDCQVQIYSDSYNAEFYVQDGAEDAMVDDRVHLGYAVEETEKWIKKIDIPLQQSTSPEPERYLVLHHSLSLAVFLDLQLNMSANVTFHHHGPSISDFRATVITDRHSNTYINLTMFNVQGTIIGNLYKTDAEEETDLVFSTHVGNGTVQNHTVLLPVQNHIASARWLCMHPYQVQTVKCRWISYESTPLETANVPYRWVQQKGDCKDCNQHFTSNFLKYLNPSNWINGINGWTEALAVGMEVGLYVLTAIAGIAIFKRLVLPLLRIVVCDFGRKSKTSAT</sequence>
<dbReference type="Gene3D" id="2.60.98.60">
    <property type="entry name" value="Cell-cell fusogen EFF/AFF, domain 1"/>
    <property type="match status" value="1"/>
</dbReference>
<gene>
    <name evidence="2" type="ORF">SBAD_LOCUS6682</name>
</gene>
<evidence type="ECO:0000313" key="3">
    <source>
        <dbReference type="Proteomes" id="UP000270296"/>
    </source>
</evidence>
<proteinExistence type="predicted"/>
<dbReference type="PANTHER" id="PTHR37415:SF1">
    <property type="entry name" value="CELL FUSION PROTEIN AFF-1"/>
    <property type="match status" value="1"/>
</dbReference>
<dbReference type="InterPro" id="IPR029213">
    <property type="entry name" value="Fusogen_EFF/AFF"/>
</dbReference>
<dbReference type="GO" id="GO:0044291">
    <property type="term" value="C:cell-cell contact zone"/>
    <property type="evidence" value="ECO:0007669"/>
    <property type="project" value="TreeGrafter"/>
</dbReference>
<dbReference type="AlphaFoldDB" id="A0A183IST5"/>
<dbReference type="InterPro" id="IPR043076">
    <property type="entry name" value="Fusogen_EFF/AFF_dom3"/>
</dbReference>
<accession>A0A183IST5</accession>
<reference evidence="4" key="1">
    <citation type="submission" date="2016-06" db="UniProtKB">
        <authorList>
            <consortium name="WormBaseParasite"/>
        </authorList>
    </citation>
    <scope>IDENTIFICATION</scope>
</reference>
<keyword evidence="3" id="KW-1185">Reference proteome</keyword>
<protein>
    <submittedName>
        <fullName evidence="4">Receptor protein-tyrosine kinase</fullName>
    </submittedName>
</protein>
<evidence type="ECO:0000313" key="2">
    <source>
        <dbReference type="EMBL" id="VDP10566.1"/>
    </source>
</evidence>
<feature type="signal peptide" evidence="1">
    <location>
        <begin position="1"/>
        <end position="20"/>
    </location>
</feature>
<dbReference type="GO" id="GO:0000768">
    <property type="term" value="P:syncytium formation by plasma membrane fusion"/>
    <property type="evidence" value="ECO:0007669"/>
    <property type="project" value="TreeGrafter"/>
</dbReference>
<dbReference type="OrthoDB" id="5916841at2759"/>
<dbReference type="Gene3D" id="2.60.40.3980">
    <property type="entry name" value="Cell-cell fusogen EFF/AFF, domain 3"/>
    <property type="match status" value="1"/>
</dbReference>
<dbReference type="WBParaSite" id="SBAD_0000694301-mRNA-1">
    <property type="protein sequence ID" value="SBAD_0000694301-mRNA-1"/>
    <property type="gene ID" value="SBAD_0000694301"/>
</dbReference>
<name>A0A183IST5_9BILA</name>
<dbReference type="Proteomes" id="UP000270296">
    <property type="component" value="Unassembled WGS sequence"/>
</dbReference>
<reference evidence="2 3" key="2">
    <citation type="submission" date="2018-11" db="EMBL/GenBank/DDBJ databases">
        <authorList>
            <consortium name="Pathogen Informatics"/>
        </authorList>
    </citation>
    <scope>NUCLEOTIDE SEQUENCE [LARGE SCALE GENOMIC DNA]</scope>
</reference>
<evidence type="ECO:0000313" key="4">
    <source>
        <dbReference type="WBParaSite" id="SBAD_0000694301-mRNA-1"/>
    </source>
</evidence>
<dbReference type="PANTHER" id="PTHR37415">
    <property type="entry name" value="EFF-1A"/>
    <property type="match status" value="1"/>
</dbReference>
<dbReference type="EMBL" id="UZAM01009949">
    <property type="protein sequence ID" value="VDP10566.1"/>
    <property type="molecule type" value="Genomic_DNA"/>
</dbReference>